<feature type="transmembrane region" description="Helical" evidence="1">
    <location>
        <begin position="41"/>
        <end position="63"/>
    </location>
</feature>
<dbReference type="Proteomes" id="UP001177023">
    <property type="component" value="Unassembled WGS sequence"/>
</dbReference>
<comment type="caution">
    <text evidence="2">The sequence shown here is derived from an EMBL/GenBank/DDBJ whole genome shotgun (WGS) entry which is preliminary data.</text>
</comment>
<keyword evidence="1" id="KW-0812">Transmembrane</keyword>
<protein>
    <submittedName>
        <fullName evidence="2">Uncharacterized protein</fullName>
    </submittedName>
</protein>
<dbReference type="EMBL" id="CATQJA010000243">
    <property type="protein sequence ID" value="CAJ0558511.1"/>
    <property type="molecule type" value="Genomic_DNA"/>
</dbReference>
<accession>A0AA36FTS1</accession>
<reference evidence="2" key="1">
    <citation type="submission" date="2023-06" db="EMBL/GenBank/DDBJ databases">
        <authorList>
            <person name="Delattre M."/>
        </authorList>
    </citation>
    <scope>NUCLEOTIDE SEQUENCE</scope>
    <source>
        <strain evidence="2">AF72</strain>
    </source>
</reference>
<gene>
    <name evidence="2" type="ORF">MSPICULIGERA_LOCUS1000</name>
</gene>
<proteinExistence type="predicted"/>
<sequence length="203" mass="23579">MENVCSKLFAIVRCVCVLTVLILPLEYIIYNDFWGLTESPFAWWAALRFIQWQILLNVLAICWARCVEPGSVTSARLVLEKPLLLLFEKLFSDVVVGYFYLFTSIFITRRVPSWADLFHYTSTIWLFINIIGSFLDVLGQFVRLACVDEDDELFNHVAPQDRTFKSRLIALMGSGSWLWQLSNFIVPFFDYQKRSTTDGSFEV</sequence>
<organism evidence="2 3">
    <name type="scientific">Mesorhabditis spiculigera</name>
    <dbReference type="NCBI Taxonomy" id="96644"/>
    <lineage>
        <taxon>Eukaryota</taxon>
        <taxon>Metazoa</taxon>
        <taxon>Ecdysozoa</taxon>
        <taxon>Nematoda</taxon>
        <taxon>Chromadorea</taxon>
        <taxon>Rhabditida</taxon>
        <taxon>Rhabditina</taxon>
        <taxon>Rhabditomorpha</taxon>
        <taxon>Rhabditoidea</taxon>
        <taxon>Rhabditidae</taxon>
        <taxon>Mesorhabditinae</taxon>
        <taxon>Mesorhabditis</taxon>
    </lineage>
</organism>
<evidence type="ECO:0000313" key="3">
    <source>
        <dbReference type="Proteomes" id="UP001177023"/>
    </source>
</evidence>
<feature type="transmembrane region" description="Helical" evidence="1">
    <location>
        <begin position="83"/>
        <end position="103"/>
    </location>
</feature>
<dbReference type="AlphaFoldDB" id="A0AA36FTS1"/>
<keyword evidence="1" id="KW-0472">Membrane</keyword>
<feature type="non-terminal residue" evidence="2">
    <location>
        <position position="1"/>
    </location>
</feature>
<name>A0AA36FTS1_9BILA</name>
<keyword evidence="1" id="KW-1133">Transmembrane helix</keyword>
<feature type="transmembrane region" description="Helical" evidence="1">
    <location>
        <begin position="168"/>
        <end position="189"/>
    </location>
</feature>
<feature type="transmembrane region" description="Helical" evidence="1">
    <location>
        <begin position="7"/>
        <end position="29"/>
    </location>
</feature>
<keyword evidence="3" id="KW-1185">Reference proteome</keyword>
<feature type="transmembrane region" description="Helical" evidence="1">
    <location>
        <begin position="123"/>
        <end position="147"/>
    </location>
</feature>
<evidence type="ECO:0000313" key="2">
    <source>
        <dbReference type="EMBL" id="CAJ0558511.1"/>
    </source>
</evidence>
<evidence type="ECO:0000256" key="1">
    <source>
        <dbReference type="SAM" id="Phobius"/>
    </source>
</evidence>